<feature type="compositionally biased region" description="Acidic residues" evidence="9">
    <location>
        <begin position="38"/>
        <end position="47"/>
    </location>
</feature>
<dbReference type="Pfam" id="PF10525">
    <property type="entry name" value="Engrail_1_C_sig"/>
    <property type="match status" value="1"/>
</dbReference>
<feature type="compositionally biased region" description="Low complexity" evidence="9">
    <location>
        <begin position="156"/>
        <end position="177"/>
    </location>
</feature>
<dbReference type="GO" id="GO:0005634">
    <property type="term" value="C:nucleus"/>
    <property type="evidence" value="ECO:0007669"/>
    <property type="project" value="UniProtKB-SubCell"/>
</dbReference>
<keyword evidence="3 6" id="KW-0238">DNA-binding</keyword>
<dbReference type="PANTHER" id="PTHR24341:SF6">
    <property type="entry name" value="HOMEOBOX PROTEIN INVECTED"/>
    <property type="match status" value="1"/>
</dbReference>
<accession>A0A6P9AFJ7</accession>
<dbReference type="Pfam" id="PF00046">
    <property type="entry name" value="Homeodomain"/>
    <property type="match status" value="1"/>
</dbReference>
<dbReference type="PROSITE" id="PS00033">
    <property type="entry name" value="ENGRAILED"/>
    <property type="match status" value="1"/>
</dbReference>
<dbReference type="InParanoid" id="A0A6P9AFJ7"/>
<dbReference type="GO" id="GO:0030182">
    <property type="term" value="P:neuron differentiation"/>
    <property type="evidence" value="ECO:0007669"/>
    <property type="project" value="TreeGrafter"/>
</dbReference>
<dbReference type="GO" id="GO:0000981">
    <property type="term" value="F:DNA-binding transcription factor activity, RNA polymerase II-specific"/>
    <property type="evidence" value="ECO:0007669"/>
    <property type="project" value="InterPro"/>
</dbReference>
<reference evidence="12" key="1">
    <citation type="submission" date="2025-08" db="UniProtKB">
        <authorList>
            <consortium name="RefSeq"/>
        </authorList>
    </citation>
    <scope>IDENTIFICATION</scope>
    <source>
        <tissue evidence="12">Total insect</tissue>
    </source>
</reference>
<dbReference type="InterPro" id="IPR050720">
    <property type="entry name" value="Engrailed_Homeobox_TFs"/>
</dbReference>
<evidence type="ECO:0000256" key="7">
    <source>
        <dbReference type="RuleBase" id="RU000682"/>
    </source>
</evidence>
<dbReference type="InterPro" id="IPR019737">
    <property type="entry name" value="Homeobox-engrailed_CS"/>
</dbReference>
<feature type="domain" description="Homeobox" evidence="10">
    <location>
        <begin position="214"/>
        <end position="274"/>
    </location>
</feature>
<dbReference type="InterPro" id="IPR000747">
    <property type="entry name" value="HD_engrailed"/>
</dbReference>
<feature type="compositionally biased region" description="Low complexity" evidence="9">
    <location>
        <begin position="49"/>
        <end position="70"/>
    </location>
</feature>
<evidence type="ECO:0000256" key="3">
    <source>
        <dbReference type="ARBA" id="ARBA00023125"/>
    </source>
</evidence>
<evidence type="ECO:0000313" key="12">
    <source>
        <dbReference type="RefSeq" id="XP_034256134.1"/>
    </source>
</evidence>
<feature type="compositionally biased region" description="Basic residues" evidence="9">
    <location>
        <begin position="201"/>
        <end position="210"/>
    </location>
</feature>
<feature type="compositionally biased region" description="Pro residues" evidence="9">
    <location>
        <begin position="120"/>
        <end position="136"/>
    </location>
</feature>
<evidence type="ECO:0000256" key="5">
    <source>
        <dbReference type="ARBA" id="ARBA00023242"/>
    </source>
</evidence>
<dbReference type="GO" id="GO:0000978">
    <property type="term" value="F:RNA polymerase II cis-regulatory region sequence-specific DNA binding"/>
    <property type="evidence" value="ECO:0007669"/>
    <property type="project" value="TreeGrafter"/>
</dbReference>
<dbReference type="PROSITE" id="PS50071">
    <property type="entry name" value="HOMEOBOX_2"/>
    <property type="match status" value="1"/>
</dbReference>
<feature type="region of interest" description="Disordered" evidence="9">
    <location>
        <begin position="191"/>
        <end position="224"/>
    </location>
</feature>
<comment type="similarity">
    <text evidence="8">Belongs to the Engrailed homeobox family.</text>
</comment>
<evidence type="ECO:0000313" key="11">
    <source>
        <dbReference type="Proteomes" id="UP000515158"/>
    </source>
</evidence>
<dbReference type="RefSeq" id="XP_034256134.1">
    <property type="nucleotide sequence ID" value="XM_034400243.1"/>
</dbReference>
<dbReference type="InterPro" id="IPR009057">
    <property type="entry name" value="Homeodomain-like_sf"/>
</dbReference>
<feature type="region of interest" description="Disordered" evidence="9">
    <location>
        <begin position="110"/>
        <end position="178"/>
    </location>
</feature>
<evidence type="ECO:0000259" key="10">
    <source>
        <dbReference type="PROSITE" id="PS50071"/>
    </source>
</evidence>
<dbReference type="PANTHER" id="PTHR24341">
    <property type="entry name" value="HOMEOBOX PROTEIN ENGRAILED"/>
    <property type="match status" value="1"/>
</dbReference>
<dbReference type="InterPro" id="IPR000047">
    <property type="entry name" value="HTH_motif"/>
</dbReference>
<proteinExistence type="inferred from homology"/>
<evidence type="ECO:0000256" key="6">
    <source>
        <dbReference type="PROSITE-ProRule" id="PRU00108"/>
    </source>
</evidence>
<dbReference type="KEGG" id="tpal:117654078"/>
<dbReference type="Proteomes" id="UP000515158">
    <property type="component" value="Unplaced"/>
</dbReference>
<dbReference type="AlphaFoldDB" id="A0A6P9AFJ7"/>
<feature type="region of interest" description="Disordered" evidence="9">
    <location>
        <begin position="1"/>
        <end position="87"/>
    </location>
</feature>
<dbReference type="InterPro" id="IPR020479">
    <property type="entry name" value="HD_metazoa"/>
</dbReference>
<comment type="subcellular location">
    <subcellularLocation>
        <location evidence="1 6 7">Nucleus</location>
    </subcellularLocation>
</comment>
<dbReference type="GO" id="GO:0009653">
    <property type="term" value="P:anatomical structure morphogenesis"/>
    <property type="evidence" value="ECO:0007669"/>
    <property type="project" value="UniProtKB-ARBA"/>
</dbReference>
<feature type="compositionally biased region" description="Low complexity" evidence="9">
    <location>
        <begin position="13"/>
        <end position="37"/>
    </location>
</feature>
<dbReference type="InterPro" id="IPR001356">
    <property type="entry name" value="HD"/>
</dbReference>
<dbReference type="InterPro" id="IPR017970">
    <property type="entry name" value="Homeobox_CS"/>
</dbReference>
<dbReference type="Gene3D" id="1.10.10.60">
    <property type="entry name" value="Homeodomain-like"/>
    <property type="match status" value="1"/>
</dbReference>
<dbReference type="PRINTS" id="PR00026">
    <property type="entry name" value="ENGRAILED"/>
</dbReference>
<protein>
    <recommendedName>
        <fullName evidence="8">Homeobox protein engrailed-like</fullName>
    </recommendedName>
</protein>
<keyword evidence="4 6" id="KW-0371">Homeobox</keyword>
<dbReference type="FunFam" id="1.10.10.60:FF:000189">
    <property type="entry name" value="Homeobox protein engrailed-like"/>
    <property type="match status" value="1"/>
</dbReference>
<keyword evidence="11" id="KW-1185">Reference proteome</keyword>
<evidence type="ECO:0000256" key="8">
    <source>
        <dbReference type="RuleBase" id="RU510713"/>
    </source>
</evidence>
<evidence type="ECO:0000256" key="4">
    <source>
        <dbReference type="ARBA" id="ARBA00023155"/>
    </source>
</evidence>
<dbReference type="GeneID" id="117654078"/>
<dbReference type="PROSITE" id="PS00027">
    <property type="entry name" value="HOMEOBOX_1"/>
    <property type="match status" value="1"/>
</dbReference>
<keyword evidence="2" id="KW-0217">Developmental protein</keyword>
<organism evidence="12">
    <name type="scientific">Thrips palmi</name>
    <name type="common">Melon thrips</name>
    <dbReference type="NCBI Taxonomy" id="161013"/>
    <lineage>
        <taxon>Eukaryota</taxon>
        <taxon>Metazoa</taxon>
        <taxon>Ecdysozoa</taxon>
        <taxon>Arthropoda</taxon>
        <taxon>Hexapoda</taxon>
        <taxon>Insecta</taxon>
        <taxon>Pterygota</taxon>
        <taxon>Neoptera</taxon>
        <taxon>Paraneoptera</taxon>
        <taxon>Thysanoptera</taxon>
        <taxon>Terebrantia</taxon>
        <taxon>Thripoidea</taxon>
        <taxon>Thripidae</taxon>
        <taxon>Thrips</taxon>
    </lineage>
</organism>
<evidence type="ECO:0000256" key="1">
    <source>
        <dbReference type="ARBA" id="ARBA00004123"/>
    </source>
</evidence>
<evidence type="ECO:0000256" key="2">
    <source>
        <dbReference type="ARBA" id="ARBA00022473"/>
    </source>
</evidence>
<keyword evidence="5 6" id="KW-0539">Nucleus</keyword>
<sequence>MASSCLLNFARYPPQGHQGPQGAPRPQGGASASPGPVDVEEDDDDEVLSVGSEPRVPGSSPGSPAGSPRSPHSPRSEDPDECCDNVPCVPTIGALKFSIANILRPEFGSARSSGARTAGPTPPAPLVSPPGAPPAPIDLSRVSSTPVQPPPPPPSVASVASSTSSTSSSSTENSSSADPLLWPAWVYCTRYSDRPSSGRSPRTRRPKRKDKRTEEEKRPRTAFSGEQLARLRHEFAENRYLTEKRRTELARELGLNEAQIKIWFQNKRAKIKKASGNKNPLALQLMAQGLYNHSTVPLTREEEERAAAVQGDA</sequence>
<dbReference type="SUPFAM" id="SSF46689">
    <property type="entry name" value="Homeodomain-like"/>
    <property type="match status" value="1"/>
</dbReference>
<name>A0A6P9AFJ7_THRPL</name>
<dbReference type="PRINTS" id="PR00031">
    <property type="entry name" value="HTHREPRESSR"/>
</dbReference>
<dbReference type="PRINTS" id="PR00024">
    <property type="entry name" value="HOMEOBOX"/>
</dbReference>
<feature type="DNA-binding region" description="Homeobox" evidence="6">
    <location>
        <begin position="216"/>
        <end position="275"/>
    </location>
</feature>
<dbReference type="OrthoDB" id="6159439at2759"/>
<gene>
    <name evidence="12" type="primary">LOC117654078</name>
</gene>
<dbReference type="InterPro" id="IPR019549">
    <property type="entry name" value="Homeobox-engrailed_C-terminal"/>
</dbReference>
<dbReference type="SMART" id="SM00389">
    <property type="entry name" value="HOX"/>
    <property type="match status" value="1"/>
</dbReference>
<evidence type="ECO:0000256" key="9">
    <source>
        <dbReference type="SAM" id="MobiDB-lite"/>
    </source>
</evidence>
<dbReference type="CDD" id="cd00086">
    <property type="entry name" value="homeodomain"/>
    <property type="match status" value="1"/>
</dbReference>